<keyword evidence="1" id="KW-0067">ATP-binding</keyword>
<organism evidence="1 2">
    <name type="scientific">Georgenia yuyongxinii</name>
    <dbReference type="NCBI Taxonomy" id="2589797"/>
    <lineage>
        <taxon>Bacteria</taxon>
        <taxon>Bacillati</taxon>
        <taxon>Actinomycetota</taxon>
        <taxon>Actinomycetes</taxon>
        <taxon>Micrococcales</taxon>
        <taxon>Bogoriellaceae</taxon>
        <taxon>Georgenia</taxon>
    </lineage>
</organism>
<proteinExistence type="predicted"/>
<evidence type="ECO:0000313" key="2">
    <source>
        <dbReference type="Proteomes" id="UP000318693"/>
    </source>
</evidence>
<dbReference type="AlphaFoldDB" id="A0A552WJZ2"/>
<sequence length="1023" mass="105214">MPGAHDPFHTAALRGSVLATWQHDPSRLRQDANLEEDHARGYYRDRVVTELAQNAADAATAAGGAPGRLLFRLTTGAGGARLLAANTGTPLTADGVAALASMRASAKRTGGMVGRFGVGFAAVRSVSDELTVATRPGPTEAGAVGVAFSLAGTRGLLARAAADSPALGAEVAARHGDLPALRLPFVSPDADVPAGFTTAVELVLRGPAETTAMRQALTELSDAVLLALPALAEVRVEIDGEAPRHLADVDSRWLVTRAEGTLDPVLLADRPVEERDRTGWSVTWALPRTRPAPHPGGPGGGAVEPATHTGVVHAPTPTDEPCTLPALLVASLPLDPSRRHVAPGLLTDALVTRAGETYAQLAGALNNGPPADLARSTSPAGADPLALVPTGLPAGPLDAALHAAALAALRATPMLTEVGTGDRLTARRAQALTGPVGQDDAVLAALSPMIGGLVRVPADRLSQARVLGVALRDLADFLEDLPLVAEPARWRELYTALAPHAATFREALAALPVPLADGRTVRGARGILVPGWDLAALWEEHTLGEHFPGLRLVHPAAAHPVLTRAGAIEADAHIVLAEDLVRAAALGGEPGGSEDADDGEARVPAVVAAVLDLAALAVRERPGAELPAWLARLPLPGPDGDLPAAELVLPGSWAATVLDALDQLDPAVADRWDAATLRAVGVRAGLVTVTVPDVVAGPADADEPVEGWGDYLDHLARTFGPGAYLGDLTAVADLDAVAADAWDRLLERVAEDRHARAALLTQVRVLSGGRAAHLTASSYTAWWLRGELGAPFAHPRTGAARTPFLPKAPAAVAGLDDAVLTALGAVRDLAELDEAGWEAYVGGWPPVGEVPLPDALALWRALVRASEAGLELSPQAVPVLDAGTARMVPAGEAVVGPPMWAQVRPVLPVPAGEVVRVADLLDLDAVGEELPEAVGAGAVDTPSEVLAVLPGAPAQWWECTHLRVAGVEVAWWAADGAAWATTTAGLSRALAQAAGSWAARHLVEAVLTDPGRLAELLAEQAGQ</sequence>
<evidence type="ECO:0000313" key="1">
    <source>
        <dbReference type="EMBL" id="TRW43072.1"/>
    </source>
</evidence>
<protein>
    <submittedName>
        <fullName evidence="1">ATP-binding protein</fullName>
    </submittedName>
</protein>
<dbReference type="GO" id="GO:0005524">
    <property type="term" value="F:ATP binding"/>
    <property type="evidence" value="ECO:0007669"/>
    <property type="project" value="UniProtKB-KW"/>
</dbReference>
<keyword evidence="2" id="KW-1185">Reference proteome</keyword>
<keyword evidence="1" id="KW-0547">Nucleotide-binding</keyword>
<comment type="caution">
    <text evidence="1">The sequence shown here is derived from an EMBL/GenBank/DDBJ whole genome shotgun (WGS) entry which is preliminary data.</text>
</comment>
<dbReference type="Proteomes" id="UP000318693">
    <property type="component" value="Unassembled WGS sequence"/>
</dbReference>
<dbReference type="NCBIfam" id="NF047352">
    <property type="entry name" value="P_loop_sacsin"/>
    <property type="match status" value="1"/>
</dbReference>
<dbReference type="EMBL" id="VJXR01000107">
    <property type="protein sequence ID" value="TRW43072.1"/>
    <property type="molecule type" value="Genomic_DNA"/>
</dbReference>
<dbReference type="RefSeq" id="WP_143420024.1">
    <property type="nucleotide sequence ID" value="NZ_VJXR01000107.1"/>
</dbReference>
<dbReference type="Gene3D" id="3.30.565.10">
    <property type="entry name" value="Histidine kinase-like ATPase, C-terminal domain"/>
    <property type="match status" value="1"/>
</dbReference>
<dbReference type="SUPFAM" id="SSF55874">
    <property type="entry name" value="ATPase domain of HSP90 chaperone/DNA topoisomerase II/histidine kinase"/>
    <property type="match status" value="1"/>
</dbReference>
<reference evidence="1 2" key="1">
    <citation type="submission" date="2019-07" db="EMBL/GenBank/DDBJ databases">
        <title>Georgenia wutianyii sp. nov. and Georgenia *** sp. nov. isolated from plateau pika (Ochotona curzoniae) in the Qinghai-Tibet plateau of China.</title>
        <authorList>
            <person name="Tian Z."/>
        </authorList>
    </citation>
    <scope>NUCLEOTIDE SEQUENCE [LARGE SCALE GENOMIC DNA]</scope>
    <source>
        <strain evidence="1 2">Z446</strain>
    </source>
</reference>
<name>A0A552WJZ2_9MICO</name>
<accession>A0A552WJZ2</accession>
<gene>
    <name evidence="1" type="ORF">FJ693_19110</name>
</gene>
<dbReference type="InterPro" id="IPR036890">
    <property type="entry name" value="HATPase_C_sf"/>
</dbReference>